<dbReference type="OrthoDB" id="1146847at2"/>
<dbReference type="InterPro" id="IPR036249">
    <property type="entry name" value="Thioredoxin-like_sf"/>
</dbReference>
<evidence type="ECO:0000313" key="3">
    <source>
        <dbReference type="EMBL" id="SDF06454.1"/>
    </source>
</evidence>
<dbReference type="SUPFAM" id="SSF52833">
    <property type="entry name" value="Thioredoxin-like"/>
    <property type="match status" value="1"/>
</dbReference>
<dbReference type="Proteomes" id="UP000199321">
    <property type="component" value="Unassembled WGS sequence"/>
</dbReference>
<feature type="domain" description="Thioredoxin" evidence="2">
    <location>
        <begin position="329"/>
        <end position="468"/>
    </location>
</feature>
<evidence type="ECO:0000259" key="2">
    <source>
        <dbReference type="PROSITE" id="PS51352"/>
    </source>
</evidence>
<dbReference type="AlphaFoldDB" id="A0A1G7I232"/>
<organism evidence="3 4">
    <name type="scientific">Ulvibacter litoralis</name>
    <dbReference type="NCBI Taxonomy" id="227084"/>
    <lineage>
        <taxon>Bacteria</taxon>
        <taxon>Pseudomonadati</taxon>
        <taxon>Bacteroidota</taxon>
        <taxon>Flavobacteriia</taxon>
        <taxon>Flavobacteriales</taxon>
        <taxon>Flavobacteriaceae</taxon>
        <taxon>Ulvibacter</taxon>
    </lineage>
</organism>
<proteinExistence type="predicted"/>
<protein>
    <recommendedName>
        <fullName evidence="2">Thioredoxin domain-containing protein</fullName>
    </recommendedName>
</protein>
<keyword evidence="4" id="KW-1185">Reference proteome</keyword>
<dbReference type="Gene3D" id="3.40.30.10">
    <property type="entry name" value="Glutaredoxin"/>
    <property type="match status" value="1"/>
</dbReference>
<feature type="signal peptide" evidence="1">
    <location>
        <begin position="1"/>
        <end position="20"/>
    </location>
</feature>
<dbReference type="RefSeq" id="WP_139149424.1">
    <property type="nucleotide sequence ID" value="NZ_BMWO01000007.1"/>
</dbReference>
<feature type="chain" id="PRO_5011758325" description="Thioredoxin domain-containing protein" evidence="1">
    <location>
        <begin position="21"/>
        <end position="468"/>
    </location>
</feature>
<reference evidence="3 4" key="1">
    <citation type="submission" date="2016-10" db="EMBL/GenBank/DDBJ databases">
        <authorList>
            <person name="de Groot N.N."/>
        </authorList>
    </citation>
    <scope>NUCLEOTIDE SEQUENCE [LARGE SCALE GENOMIC DNA]</scope>
    <source>
        <strain evidence="3 4">DSM 16195</strain>
    </source>
</reference>
<evidence type="ECO:0000313" key="4">
    <source>
        <dbReference type="Proteomes" id="UP000199321"/>
    </source>
</evidence>
<dbReference type="InterPro" id="IPR013766">
    <property type="entry name" value="Thioredoxin_domain"/>
</dbReference>
<keyword evidence="1" id="KW-0732">Signal</keyword>
<accession>A0A1G7I232</accession>
<evidence type="ECO:0000256" key="1">
    <source>
        <dbReference type="SAM" id="SignalP"/>
    </source>
</evidence>
<sequence length="468" mass="54758">MYKKLLPLLFCIPFLSCNNAKDNLAENTWIGGQVVNPKLDYVVILKDRVPIDTIQLDKKNHFLINPSCIKSGLYSFKHNEYQLIYLEPGDSLMLRVNTVDFDESLAFTGKGAERNNLLMELFLYHEKELRLIPSYYNLSPNAFQKKIDSLKDNRKKLYDEFIAKNPLEGEGFKEVALSNFTYSDYTKKELYTIANKGELEVAKKEGFPKDFYNYRDQLDFGNENLRFYYAYYLFFNNYFDNLAFLKYAEKEDFNKRIYLHAYNKVKIIDSLITNDTLKNNLLRRNVYHYILDSKDDDKKAEVFNFFLAKNTNPQHKNAMTKLYNASLALSPGKKIPNLFLLNTDNTVKDIHSILKKPSVIYFWSSQSIKHFKNTHIKAAELRSKYPEYDFIGINTDSHFKKWRTVVTKSGYDTATEYQFDNIDEAENKLMLNAASKTFIVEKDGTILDRTLSLFSSNMEAQLLGYLNR</sequence>
<dbReference type="EMBL" id="FNBA01000005">
    <property type="protein sequence ID" value="SDF06454.1"/>
    <property type="molecule type" value="Genomic_DNA"/>
</dbReference>
<dbReference type="PROSITE" id="PS51352">
    <property type="entry name" value="THIOREDOXIN_2"/>
    <property type="match status" value="1"/>
</dbReference>
<dbReference type="STRING" id="227084.SAMN05421855_10546"/>
<name>A0A1G7I232_9FLAO</name>
<gene>
    <name evidence="3" type="ORF">SAMN05421855_10546</name>
</gene>